<gene>
    <name evidence="2" type="ORF">Q9L42_005110</name>
</gene>
<protein>
    <recommendedName>
        <fullName evidence="4">DUF4932 domain-containing protein</fullName>
    </recommendedName>
</protein>
<keyword evidence="1" id="KW-0732">Signal</keyword>
<dbReference type="Proteomes" id="UP001225378">
    <property type="component" value="Chromosome"/>
</dbReference>
<dbReference type="KEGG" id="mech:Q9L42_005110"/>
<evidence type="ECO:0008006" key="4">
    <source>
        <dbReference type="Google" id="ProtNLM"/>
    </source>
</evidence>
<evidence type="ECO:0000313" key="2">
    <source>
        <dbReference type="EMBL" id="XBS21506.1"/>
    </source>
</evidence>
<dbReference type="RefSeq" id="WP_349432160.1">
    <property type="nucleotide sequence ID" value="NZ_CP157743.1"/>
</dbReference>
<keyword evidence="3" id="KW-1185">Reference proteome</keyword>
<proteinExistence type="predicted"/>
<evidence type="ECO:0000256" key="1">
    <source>
        <dbReference type="SAM" id="SignalP"/>
    </source>
</evidence>
<feature type="chain" id="PRO_5043851467" description="DUF4932 domain-containing protein" evidence="1">
    <location>
        <begin position="28"/>
        <end position="410"/>
    </location>
</feature>
<dbReference type="EMBL" id="CP157743">
    <property type="protein sequence ID" value="XBS21506.1"/>
    <property type="molecule type" value="Genomic_DNA"/>
</dbReference>
<accession>A0AAU7NY05</accession>
<evidence type="ECO:0000313" key="3">
    <source>
        <dbReference type="Proteomes" id="UP001225378"/>
    </source>
</evidence>
<dbReference type="AlphaFoldDB" id="A0AAU7NY05"/>
<feature type="signal peptide" evidence="1">
    <location>
        <begin position="1"/>
        <end position="27"/>
    </location>
</feature>
<reference evidence="2 3" key="1">
    <citation type="journal article" date="2024" name="Microbiology">
        <title>Methylomarinum rosea sp. nov., a novel halophilic methanotrophic bacterium from the hypersaline Lake Elton.</title>
        <authorList>
            <person name="Suleimanov R.Z."/>
            <person name="Oshkin I.Y."/>
            <person name="Danilova O.V."/>
            <person name="Suzina N.E."/>
            <person name="Dedysh S.N."/>
        </authorList>
    </citation>
    <scope>NUCLEOTIDE SEQUENCE [LARGE SCALE GENOMIC DNA]</scope>
    <source>
        <strain evidence="2 3">Ch1-1</strain>
    </source>
</reference>
<sequence length="410" mass="47908">MNSRRSPRRTFWRLLLLTIAPVFCAFAHHPDNAPPLFQNRFFTLSQDNQLICTTSEKQFKSPAELRAIIAYYEKNAADLRQHSVAVLTDHIHPLHLQDLLEFREDCADTPSPDLCVLEKYWDSEESALRVLALFYDTKTIIKHSDDYLIPRFKDDHLRVFEKGIRKIPPFLRKTITRAKPINKLEKAIAKAPAHLQSLILEASPEDYETSIWTDHTHPLTIVPGTGFRSQTVAQVYNGQNLIIFTIRGFDKAKDGKMYRDIDLKYLVDFRLPILIHEIAHTIDNFHFWNGSDDLYFFYWYRKMSTDNATSKRILDAKLALWPSKWFEAFEYLWEVNEGRYNGRIQEKLAELVAQYVLIPERLKQSSPVAYRWLRDDVFKGVEYQGYDSCSAPITKPLDFWEDAVAKVLGQ</sequence>
<organism evidence="2 3">
    <name type="scientific">Methylomarinum roseum</name>
    <dbReference type="NCBI Taxonomy" id="3067653"/>
    <lineage>
        <taxon>Bacteria</taxon>
        <taxon>Pseudomonadati</taxon>
        <taxon>Pseudomonadota</taxon>
        <taxon>Gammaproteobacteria</taxon>
        <taxon>Methylococcales</taxon>
        <taxon>Methylococcaceae</taxon>
        <taxon>Methylomarinum</taxon>
    </lineage>
</organism>
<name>A0AAU7NY05_9GAMM</name>